<evidence type="ECO:0000313" key="10">
    <source>
        <dbReference type="Proteomes" id="UP001591681"/>
    </source>
</evidence>
<evidence type="ECO:0000256" key="1">
    <source>
        <dbReference type="ARBA" id="ARBA00004613"/>
    </source>
</evidence>
<keyword evidence="3" id="KW-0964">Secreted</keyword>
<feature type="chain" id="PRO_5044877971" description="Pro-opiomelanocortin/corticotropin ACTH central region domain-containing protein" evidence="7">
    <location>
        <begin position="21"/>
        <end position="237"/>
    </location>
</feature>
<feature type="compositionally biased region" description="Acidic residues" evidence="6">
    <location>
        <begin position="76"/>
        <end position="93"/>
    </location>
</feature>
<dbReference type="GO" id="GO:0007218">
    <property type="term" value="P:neuropeptide signaling pathway"/>
    <property type="evidence" value="ECO:0007669"/>
    <property type="project" value="UniProtKB-KW"/>
</dbReference>
<evidence type="ECO:0000256" key="3">
    <source>
        <dbReference type="ARBA" id="ARBA00022525"/>
    </source>
</evidence>
<sequence length="237" mass="25942">MLQLMGVCVMVGCLCVCVNASGVSLSCSEEQLCTDRNPEEAILNCAPEPGQGTTPSSKPHLAPHPAPPRVRRGADTEDEDGGDEDGVFDEEEGGGSVKLLKLLMSMPAPPTPTHTEDARSAERRGYSMEHFRWGKPKGKRRPIKVFVGVAPEARPGFAVESRRGLTLLEEEEPVEEGVELLAPPTRPTDRLRRFRWSPAPVPAHKRYGGFMKPWPASTPSHKLLLTLLRHVIAKDAQ</sequence>
<gene>
    <name evidence="9" type="ORF">ACEWY4_021998</name>
</gene>
<proteinExistence type="inferred from homology"/>
<comment type="similarity">
    <text evidence="2">Belongs to the POMC family.</text>
</comment>
<dbReference type="InterPro" id="IPR050878">
    <property type="entry name" value="POMC-derived_peptides"/>
</dbReference>
<dbReference type="GO" id="GO:0005576">
    <property type="term" value="C:extracellular region"/>
    <property type="evidence" value="ECO:0007669"/>
    <property type="project" value="UniProtKB-SubCell"/>
</dbReference>
<dbReference type="AlphaFoldDB" id="A0ABD1J6K7"/>
<evidence type="ECO:0000256" key="2">
    <source>
        <dbReference type="ARBA" id="ARBA00005832"/>
    </source>
</evidence>
<dbReference type="InterPro" id="IPR013532">
    <property type="entry name" value="Opioid_neuropept"/>
</dbReference>
<evidence type="ECO:0000256" key="6">
    <source>
        <dbReference type="SAM" id="MobiDB-lite"/>
    </source>
</evidence>
<feature type="signal peptide" evidence="7">
    <location>
        <begin position="1"/>
        <end position="20"/>
    </location>
</feature>
<dbReference type="Proteomes" id="UP001591681">
    <property type="component" value="Unassembled WGS sequence"/>
</dbReference>
<evidence type="ECO:0000313" key="9">
    <source>
        <dbReference type="EMBL" id="KAL2082180.1"/>
    </source>
</evidence>
<keyword evidence="10" id="KW-1185">Reference proteome</keyword>
<dbReference type="PANTHER" id="PTHR11416">
    <property type="entry name" value="PRO-OPIOMELANOCORTIN"/>
    <property type="match status" value="1"/>
</dbReference>
<keyword evidence="7" id="KW-0732">Signal</keyword>
<feature type="region of interest" description="Disordered" evidence="6">
    <location>
        <begin position="44"/>
        <end position="93"/>
    </location>
</feature>
<name>A0ABD1J6K7_9TELE</name>
<dbReference type="GO" id="GO:0005179">
    <property type="term" value="F:hormone activity"/>
    <property type="evidence" value="ECO:0007669"/>
    <property type="project" value="UniProtKB-KW"/>
</dbReference>
<comment type="subcellular location">
    <subcellularLocation>
        <location evidence="1">Secreted</location>
    </subcellularLocation>
</comment>
<evidence type="ECO:0000256" key="5">
    <source>
        <dbReference type="ARBA" id="ARBA00023205"/>
    </source>
</evidence>
<protein>
    <recommendedName>
        <fullName evidence="8">Pro-opiomelanocortin/corticotropin ACTH central region domain-containing protein</fullName>
    </recommendedName>
</protein>
<accession>A0ABD1J6K7</accession>
<dbReference type="Pfam" id="PF00976">
    <property type="entry name" value="ACTH_domain"/>
    <property type="match status" value="1"/>
</dbReference>
<dbReference type="SMART" id="SM01363">
    <property type="entry name" value="ACTH_domain"/>
    <property type="match status" value="1"/>
</dbReference>
<evidence type="ECO:0000256" key="7">
    <source>
        <dbReference type="SAM" id="SignalP"/>
    </source>
</evidence>
<keyword evidence="5" id="KW-0257">Endorphin</keyword>
<organism evidence="9 10">
    <name type="scientific">Coilia grayii</name>
    <name type="common">Gray's grenadier anchovy</name>
    <dbReference type="NCBI Taxonomy" id="363190"/>
    <lineage>
        <taxon>Eukaryota</taxon>
        <taxon>Metazoa</taxon>
        <taxon>Chordata</taxon>
        <taxon>Craniata</taxon>
        <taxon>Vertebrata</taxon>
        <taxon>Euteleostomi</taxon>
        <taxon>Actinopterygii</taxon>
        <taxon>Neopterygii</taxon>
        <taxon>Teleostei</taxon>
        <taxon>Clupei</taxon>
        <taxon>Clupeiformes</taxon>
        <taxon>Clupeoidei</taxon>
        <taxon>Engraulidae</taxon>
        <taxon>Coilinae</taxon>
        <taxon>Coilia</taxon>
    </lineage>
</organism>
<feature type="domain" description="Pro-opiomelanocortin/corticotropin ACTH central region" evidence="8">
    <location>
        <begin position="125"/>
        <end position="161"/>
    </location>
</feature>
<evidence type="ECO:0000259" key="8">
    <source>
        <dbReference type="SMART" id="SM01363"/>
    </source>
</evidence>
<keyword evidence="4" id="KW-0372">Hormone</keyword>
<dbReference type="InterPro" id="IPR013531">
    <property type="entry name" value="Mcrtin_ACTH_cent"/>
</dbReference>
<evidence type="ECO:0000256" key="4">
    <source>
        <dbReference type="ARBA" id="ARBA00022702"/>
    </source>
</evidence>
<comment type="caution">
    <text evidence="9">The sequence shown here is derived from an EMBL/GenBank/DDBJ whole genome shotgun (WGS) entry which is preliminary data.</text>
</comment>
<dbReference type="PANTHER" id="PTHR11416:SF7">
    <property type="entry name" value="PRO-OPIOMELANOCORTIN"/>
    <property type="match status" value="1"/>
</dbReference>
<reference evidence="9 10" key="1">
    <citation type="submission" date="2024-09" db="EMBL/GenBank/DDBJ databases">
        <title>A chromosome-level genome assembly of Gray's grenadier anchovy, Coilia grayii.</title>
        <authorList>
            <person name="Fu Z."/>
        </authorList>
    </citation>
    <scope>NUCLEOTIDE SEQUENCE [LARGE SCALE GENOMIC DNA]</scope>
    <source>
        <strain evidence="9">G4</strain>
        <tissue evidence="9">Muscle</tissue>
    </source>
</reference>
<dbReference type="EMBL" id="JBHFQA010000019">
    <property type="protein sequence ID" value="KAL2082180.1"/>
    <property type="molecule type" value="Genomic_DNA"/>
</dbReference>
<dbReference type="Pfam" id="PF08035">
    <property type="entry name" value="Op_neuropeptide"/>
    <property type="match status" value="1"/>
</dbReference>